<proteinExistence type="predicted"/>
<dbReference type="AlphaFoldDB" id="A0A1V6M131"/>
<evidence type="ECO:0000313" key="3">
    <source>
        <dbReference type="Proteomes" id="UP000242219"/>
    </source>
</evidence>
<dbReference type="CDD" id="cd03801">
    <property type="entry name" value="GT4_PimA-like"/>
    <property type="match status" value="1"/>
</dbReference>
<evidence type="ECO:0000313" key="2">
    <source>
        <dbReference type="EMBL" id="OQD46109.1"/>
    </source>
</evidence>
<protein>
    <recommendedName>
        <fullName evidence="1">Glycosyl transferase family 1 domain-containing protein</fullName>
    </recommendedName>
</protein>
<dbReference type="RefSeq" id="WP_070066717.1">
    <property type="nucleotide sequence ID" value="NZ_MJUW02000057.1"/>
</dbReference>
<dbReference type="GO" id="GO:0016757">
    <property type="term" value="F:glycosyltransferase activity"/>
    <property type="evidence" value="ECO:0007669"/>
    <property type="project" value="InterPro"/>
</dbReference>
<dbReference type="SUPFAM" id="SSF53756">
    <property type="entry name" value="UDP-Glycosyltransferase/glycogen phosphorylase"/>
    <property type="match status" value="1"/>
</dbReference>
<feature type="domain" description="Glycosyl transferase family 1" evidence="1">
    <location>
        <begin position="244"/>
        <end position="306"/>
    </location>
</feature>
<dbReference type="InterPro" id="IPR001296">
    <property type="entry name" value="Glyco_trans_1"/>
</dbReference>
<dbReference type="PANTHER" id="PTHR12526">
    <property type="entry name" value="GLYCOSYLTRANSFERASE"/>
    <property type="match status" value="1"/>
</dbReference>
<reference evidence="2 3" key="1">
    <citation type="journal article" date="2016" name="Genome Announc.">
        <title>Draft Genome Sequence of the Anaerobic Ammonium-Oxidizing Bacterium 'Candidatus Brocadia sp. 40'.</title>
        <authorList>
            <person name="Ali M."/>
            <person name="Haroon M.F."/>
            <person name="Narita Y."/>
            <person name="Zhang L."/>
            <person name="Rangel Shaw D."/>
            <person name="Okabe S."/>
            <person name="Saikaly P.E."/>
        </authorList>
    </citation>
    <scope>NUCLEOTIDE SEQUENCE [LARGE SCALE GENOMIC DNA]</scope>
    <source>
        <strain evidence="2 3">40</strain>
    </source>
</reference>
<organism evidence="2 3">
    <name type="scientific">Candidatus Brocadia sapporoensis</name>
    <dbReference type="NCBI Taxonomy" id="392547"/>
    <lineage>
        <taxon>Bacteria</taxon>
        <taxon>Pseudomonadati</taxon>
        <taxon>Planctomycetota</taxon>
        <taxon>Candidatus Brocadiia</taxon>
        <taxon>Candidatus Brocadiales</taxon>
        <taxon>Candidatus Brocadiaceae</taxon>
        <taxon>Candidatus Brocadia</taxon>
    </lineage>
</organism>
<sequence length="332" mass="38527">MKKICFLIQEWNHPASRYRVLQYIPYLKELQIGVKVALFPDSFCQWMKLFSELGDYHTVFIQKKRLWRWQLWYLRRKRIRIIYDFDDAVMFKSPVNGGGQSFKRRRTFARMVRYSDQVIAGNQYLKAQALPYNKNITIIPTAIDTSRYTIKDYRRHKKNVTVGWIGSKSSLPFLKELTPAFDHLAGQYKSVELKIICNDFFECNTMPVIKKIWALEDENSDLQDVDIGLAPLPNHEWTKGKCATKLLQYLSVGIPVVCSPVGVHNEIIKEGVNGLFAASTQEWIEKINLLLHDKALRERMGLEGRKTVDSSYSLKANAPKFINTITGNYSCD</sequence>
<name>A0A1V6M131_9BACT</name>
<dbReference type="Gene3D" id="3.40.50.2000">
    <property type="entry name" value="Glycogen Phosphorylase B"/>
    <property type="match status" value="1"/>
</dbReference>
<gene>
    <name evidence="2" type="ORF">BIY37_04955</name>
</gene>
<accession>A0A1V6M131</accession>
<comment type="caution">
    <text evidence="2">The sequence shown here is derived from an EMBL/GenBank/DDBJ whole genome shotgun (WGS) entry which is preliminary data.</text>
</comment>
<keyword evidence="3" id="KW-1185">Reference proteome</keyword>
<dbReference type="Proteomes" id="UP000242219">
    <property type="component" value="Unassembled WGS sequence"/>
</dbReference>
<dbReference type="EMBL" id="MJUW02000057">
    <property type="protein sequence ID" value="OQD46109.1"/>
    <property type="molecule type" value="Genomic_DNA"/>
</dbReference>
<evidence type="ECO:0000259" key="1">
    <source>
        <dbReference type="Pfam" id="PF00534"/>
    </source>
</evidence>
<dbReference type="PANTHER" id="PTHR12526:SF630">
    <property type="entry name" value="GLYCOSYLTRANSFERASE"/>
    <property type="match status" value="1"/>
</dbReference>
<dbReference type="Pfam" id="PF00534">
    <property type="entry name" value="Glycos_transf_1"/>
    <property type="match status" value="1"/>
</dbReference>